<keyword evidence="2" id="KW-1185">Reference proteome</keyword>
<dbReference type="Proteomes" id="UP000799536">
    <property type="component" value="Unassembled WGS sequence"/>
</dbReference>
<accession>A0A9P4JKQ3</accession>
<organism evidence="1 2">
    <name type="scientific">Delitschia confertaspora ATCC 74209</name>
    <dbReference type="NCBI Taxonomy" id="1513339"/>
    <lineage>
        <taxon>Eukaryota</taxon>
        <taxon>Fungi</taxon>
        <taxon>Dikarya</taxon>
        <taxon>Ascomycota</taxon>
        <taxon>Pezizomycotina</taxon>
        <taxon>Dothideomycetes</taxon>
        <taxon>Pleosporomycetidae</taxon>
        <taxon>Pleosporales</taxon>
        <taxon>Delitschiaceae</taxon>
        <taxon>Delitschia</taxon>
    </lineage>
</organism>
<evidence type="ECO:0000313" key="2">
    <source>
        <dbReference type="Proteomes" id="UP000799536"/>
    </source>
</evidence>
<comment type="caution">
    <text evidence="1">The sequence shown here is derived from an EMBL/GenBank/DDBJ whole genome shotgun (WGS) entry which is preliminary data.</text>
</comment>
<dbReference type="AlphaFoldDB" id="A0A9P4JKQ3"/>
<proteinExistence type="predicted"/>
<protein>
    <submittedName>
        <fullName evidence="1">Uncharacterized protein</fullName>
    </submittedName>
</protein>
<dbReference type="EMBL" id="ML994141">
    <property type="protein sequence ID" value="KAF2198477.1"/>
    <property type="molecule type" value="Genomic_DNA"/>
</dbReference>
<gene>
    <name evidence="1" type="ORF">GQ43DRAFT_156596</name>
</gene>
<reference evidence="1" key="1">
    <citation type="journal article" date="2020" name="Stud. Mycol.">
        <title>101 Dothideomycetes genomes: a test case for predicting lifestyles and emergence of pathogens.</title>
        <authorList>
            <person name="Haridas S."/>
            <person name="Albert R."/>
            <person name="Binder M."/>
            <person name="Bloem J."/>
            <person name="Labutti K."/>
            <person name="Salamov A."/>
            <person name="Andreopoulos B."/>
            <person name="Baker S."/>
            <person name="Barry K."/>
            <person name="Bills G."/>
            <person name="Bluhm B."/>
            <person name="Cannon C."/>
            <person name="Castanera R."/>
            <person name="Culley D."/>
            <person name="Daum C."/>
            <person name="Ezra D."/>
            <person name="Gonzalez J."/>
            <person name="Henrissat B."/>
            <person name="Kuo A."/>
            <person name="Liang C."/>
            <person name="Lipzen A."/>
            <person name="Lutzoni F."/>
            <person name="Magnuson J."/>
            <person name="Mondo S."/>
            <person name="Nolan M."/>
            <person name="Ohm R."/>
            <person name="Pangilinan J."/>
            <person name="Park H.-J."/>
            <person name="Ramirez L."/>
            <person name="Alfaro M."/>
            <person name="Sun H."/>
            <person name="Tritt A."/>
            <person name="Yoshinaga Y."/>
            <person name="Zwiers L.-H."/>
            <person name="Turgeon B."/>
            <person name="Goodwin S."/>
            <person name="Spatafora J."/>
            <person name="Crous P."/>
            <person name="Grigoriev I."/>
        </authorList>
    </citation>
    <scope>NUCLEOTIDE SEQUENCE</scope>
    <source>
        <strain evidence="1">ATCC 74209</strain>
    </source>
</reference>
<sequence length="75" mass="8404">MQYVCLLLTPLAYPVHSHGIASEEIKETAIELVFQDLKFSRVLGDAFQPVEYSQVPSLYFSTLRCGWARASAPRG</sequence>
<evidence type="ECO:0000313" key="1">
    <source>
        <dbReference type="EMBL" id="KAF2198477.1"/>
    </source>
</evidence>
<name>A0A9P4JKQ3_9PLEO</name>